<dbReference type="SUPFAM" id="SSF141694">
    <property type="entry name" value="AF2212/PG0164-like"/>
    <property type="match status" value="1"/>
</dbReference>
<organism evidence="1 2">
    <name type="scientific">Leifsonia xyli subsp. xyli</name>
    <dbReference type="NCBI Taxonomy" id="59736"/>
    <lineage>
        <taxon>Bacteria</taxon>
        <taxon>Bacillati</taxon>
        <taxon>Actinomycetota</taxon>
        <taxon>Actinomycetes</taxon>
        <taxon>Micrococcales</taxon>
        <taxon>Microbacteriaceae</taxon>
        <taxon>Leifsonia</taxon>
    </lineage>
</organism>
<evidence type="ECO:0000313" key="2">
    <source>
        <dbReference type="Proteomes" id="UP000094426"/>
    </source>
</evidence>
<name>A0A1E2SKS2_LEIXY</name>
<dbReference type="RefSeq" id="WP_011185520.1">
    <property type="nucleotide sequence ID" value="NZ_LNZG01000015.1"/>
</dbReference>
<sequence length="105" mass="11584">MAGVRYEFEAELFRWAARRDLWVFARLPEEVSEEIRSQPHPQAGFGSVRVEVTLGGSRWSTSVFPESAEGAYVVAIKGTVRRREGVEIGDTVRLGVETVSSASGL</sequence>
<reference evidence="1 2" key="1">
    <citation type="submission" date="2015-11" db="EMBL/GenBank/DDBJ databases">
        <authorList>
            <person name="Zhang Y."/>
            <person name="Guo Z."/>
        </authorList>
    </citation>
    <scope>NUCLEOTIDE SEQUENCE [LARGE SCALE GENOMIC DNA]</scope>
    <source>
        <strain evidence="2">gdw1</strain>
    </source>
</reference>
<dbReference type="AlphaFoldDB" id="A0A1E2SKS2"/>
<dbReference type="Pfam" id="PF08922">
    <property type="entry name" value="DUF1905"/>
    <property type="match status" value="1"/>
</dbReference>
<proteinExistence type="predicted"/>
<dbReference type="Proteomes" id="UP000094426">
    <property type="component" value="Unassembled WGS sequence"/>
</dbReference>
<dbReference type="InterPro" id="IPR015018">
    <property type="entry name" value="DUF1905"/>
</dbReference>
<dbReference type="EMBL" id="LNZG01000015">
    <property type="protein sequence ID" value="ODA90274.1"/>
    <property type="molecule type" value="Genomic_DNA"/>
</dbReference>
<dbReference type="Gene3D" id="2.40.30.100">
    <property type="entry name" value="AF2212/PG0164-like"/>
    <property type="match status" value="1"/>
</dbReference>
<evidence type="ECO:0008006" key="3">
    <source>
        <dbReference type="Google" id="ProtNLM"/>
    </source>
</evidence>
<protein>
    <recommendedName>
        <fullName evidence="3">DUF1905 domain-containing protein</fullName>
    </recommendedName>
</protein>
<evidence type="ECO:0000313" key="1">
    <source>
        <dbReference type="EMBL" id="ODA90274.1"/>
    </source>
</evidence>
<dbReference type="OrthoDB" id="9808666at2"/>
<dbReference type="InterPro" id="IPR037079">
    <property type="entry name" value="AF2212/PG0164-like_sf"/>
</dbReference>
<dbReference type="OMA" id="WRTSIFP"/>
<comment type="caution">
    <text evidence="1">The sequence shown here is derived from an EMBL/GenBank/DDBJ whole genome shotgun (WGS) entry which is preliminary data.</text>
</comment>
<gene>
    <name evidence="1" type="ORF">ATY41_10630</name>
</gene>
<accession>A0A1E2SKS2</accession>